<dbReference type="SMART" id="SM00753">
    <property type="entry name" value="PAM"/>
    <property type="match status" value="1"/>
</dbReference>
<evidence type="ECO:0000313" key="4">
    <source>
        <dbReference type="EMBL" id="KAL1504376.1"/>
    </source>
</evidence>
<dbReference type="SUPFAM" id="SSF46785">
    <property type="entry name" value="Winged helix' DNA-binding domain"/>
    <property type="match status" value="1"/>
</dbReference>
<dbReference type="SUPFAM" id="SSF48452">
    <property type="entry name" value="TPR-like"/>
    <property type="match status" value="1"/>
</dbReference>
<dbReference type="Pfam" id="PF01399">
    <property type="entry name" value="PCI"/>
    <property type="match status" value="1"/>
</dbReference>
<proteinExistence type="inferred from homology"/>
<dbReference type="EMBL" id="JBGBPQ010000020">
    <property type="protein sequence ID" value="KAL1504376.1"/>
    <property type="molecule type" value="Genomic_DNA"/>
</dbReference>
<dbReference type="PANTHER" id="PTHR10678">
    <property type="entry name" value="26S PROTEASOME NON-ATPASE REGULATORY SUBUNIT 11/COP9 SIGNALOSOME COMPLEX SUBUNIT 2"/>
    <property type="match status" value="1"/>
</dbReference>
<dbReference type="InterPro" id="IPR040773">
    <property type="entry name" value="Rpn6_N"/>
</dbReference>
<dbReference type="Pfam" id="PF18503">
    <property type="entry name" value="RPN6_C_helix"/>
    <property type="match status" value="1"/>
</dbReference>
<dbReference type="FunFam" id="1.25.40.570:FF:000007">
    <property type="entry name" value="26S proteasome non-ATPase regulatory subunit 11"/>
    <property type="match status" value="1"/>
</dbReference>
<dbReference type="GO" id="GO:0030163">
    <property type="term" value="P:protein catabolic process"/>
    <property type="evidence" value="ECO:0007669"/>
    <property type="project" value="UniProtKB-ARBA"/>
</dbReference>
<feature type="domain" description="PCI" evidence="3">
    <location>
        <begin position="220"/>
        <end position="388"/>
    </location>
</feature>
<organism evidence="4 5">
    <name type="scientific">Prymnesium parvum</name>
    <name type="common">Toxic golden alga</name>
    <dbReference type="NCBI Taxonomy" id="97485"/>
    <lineage>
        <taxon>Eukaryota</taxon>
        <taxon>Haptista</taxon>
        <taxon>Haptophyta</taxon>
        <taxon>Prymnesiophyceae</taxon>
        <taxon>Prymnesiales</taxon>
        <taxon>Prymnesiaceae</taxon>
        <taxon>Prymnesium</taxon>
    </lineage>
</organism>
<dbReference type="InterPro" id="IPR050871">
    <property type="entry name" value="26S_Proteasome/COP9_Components"/>
</dbReference>
<comment type="similarity">
    <text evidence="1">Belongs to the proteasome subunit S9 family.</text>
</comment>
<protein>
    <recommendedName>
        <fullName evidence="3">PCI domain-containing protein</fullName>
    </recommendedName>
</protein>
<dbReference type="GO" id="GO:0000502">
    <property type="term" value="C:proteasome complex"/>
    <property type="evidence" value="ECO:0007669"/>
    <property type="project" value="UniProtKB-KW"/>
</dbReference>
<dbReference type="Proteomes" id="UP001515480">
    <property type="component" value="Unassembled WGS sequence"/>
</dbReference>
<dbReference type="InterPro" id="IPR040780">
    <property type="entry name" value="Rpn6_C_helix"/>
</dbReference>
<dbReference type="InterPro" id="IPR011990">
    <property type="entry name" value="TPR-like_helical_dom_sf"/>
</dbReference>
<dbReference type="InterPro" id="IPR036390">
    <property type="entry name" value="WH_DNA-bd_sf"/>
</dbReference>
<dbReference type="SMART" id="SM00088">
    <property type="entry name" value="PINT"/>
    <property type="match status" value="1"/>
</dbReference>
<dbReference type="Gene3D" id="1.25.40.570">
    <property type="match status" value="1"/>
</dbReference>
<dbReference type="PROSITE" id="PS50250">
    <property type="entry name" value="PCI"/>
    <property type="match status" value="1"/>
</dbReference>
<evidence type="ECO:0000313" key="5">
    <source>
        <dbReference type="Proteomes" id="UP001515480"/>
    </source>
</evidence>
<accession>A0AB34IPH6</accession>
<comment type="caution">
    <text evidence="4">The sequence shown here is derived from an EMBL/GenBank/DDBJ whole genome shotgun (WGS) entry which is preliminary data.</text>
</comment>
<dbReference type="InterPro" id="IPR000717">
    <property type="entry name" value="PCI_dom"/>
</dbReference>
<gene>
    <name evidence="4" type="ORF">AB1Y20_010782</name>
</gene>
<evidence type="ECO:0000259" key="3">
    <source>
        <dbReference type="PROSITE" id="PS50250"/>
    </source>
</evidence>
<evidence type="ECO:0000256" key="1">
    <source>
        <dbReference type="ARBA" id="ARBA00007454"/>
    </source>
</evidence>
<evidence type="ECO:0000256" key="2">
    <source>
        <dbReference type="ARBA" id="ARBA00022942"/>
    </source>
</evidence>
<sequence>MEAVAAVEAQLEKAAAMAPEDAVAVCEAVIYSDNTSEEVTKLKEQAIFRLGELYAKLNRGDKLGQLLTALRPFFATVPKAKTAKIVRMLIDQAAKISGSMGLQMSLCKEVIEWCLAEKRSFLRQRVQSRLAALLLESKQYTEALSLLTELLREVKRLDDKPLLVEINLIESQVHFALRNLAKAKASLTSARTAANAIYCPPLLQAQIDLMAGTLHAEEKDFKTAFSYFYESYENFDSISHPQAAQLLKYMLLCKIMLSAPDDVNSLLSGKPGIRHAGPGLEAMRAVANAHRARSLHDFEAVLAAHTAELSSDAIVSSHLASLYDILLQENICRIIEPYSNVETAHIATLMKLPLHKIEDKLSQMILDKKFRGTLDAGAGCLIVYEDHAVDTTYEQALETLTNMGRVVDALYLKAGKLAAGHVQATPAPAQTTKT</sequence>
<reference evidence="4 5" key="1">
    <citation type="journal article" date="2024" name="Science">
        <title>Giant polyketide synthase enzymes in the biosynthesis of giant marine polyether toxins.</title>
        <authorList>
            <person name="Fallon T.R."/>
            <person name="Shende V.V."/>
            <person name="Wierzbicki I.H."/>
            <person name="Pendleton A.L."/>
            <person name="Watervoot N.F."/>
            <person name="Auber R.P."/>
            <person name="Gonzalez D.J."/>
            <person name="Wisecaver J.H."/>
            <person name="Moore B.S."/>
        </authorList>
    </citation>
    <scope>NUCLEOTIDE SEQUENCE [LARGE SCALE GENOMIC DNA]</scope>
    <source>
        <strain evidence="4 5">12B1</strain>
    </source>
</reference>
<keyword evidence="2" id="KW-0647">Proteasome</keyword>
<keyword evidence="5" id="KW-1185">Reference proteome</keyword>
<name>A0AB34IPH6_PRYPA</name>
<dbReference type="Pfam" id="PF18055">
    <property type="entry name" value="RPN6_N"/>
    <property type="match status" value="1"/>
</dbReference>
<dbReference type="AlphaFoldDB" id="A0AB34IPH6"/>